<feature type="compositionally biased region" description="Basic and acidic residues" evidence="1">
    <location>
        <begin position="18"/>
        <end position="42"/>
    </location>
</feature>
<sequence length="439" mass="50523">MDRYITRQKRKSPNPDDSPEKKSKTNDEKWLGKSKKKEEKPAKTTRKIAHPKENKAEQSEKPKERKMDEFVKKEEKKPQKMDEKKDKKPEKSPKKTAKKLEKSEKSKAENPEKSLKIEIQNGDQLPESVNSLSSLLPTLSNDKGKTISDEDFRKLFHALCPNVDKLYDSDDSIISEIDFMDAEQLAADTARCREAMEYIANLPNKVQAVNAILNQGNETKEEREERRRVIREIKSGLKTKEEKDQAEKRIQKKNKALRARLAIDIHAFEKDEKKASDADLPLITCRQFASLLGVMVEFAPEAKKSDLESGTVNFLSQIDEIDEEAMEKKLKYGPKRSAFYTRNKTITEYLKLKVRTFLKSEDILDVLNGERYGFEFSTKECLQVLVTYFTSNKPKRDDGSSAKPLAINIKKLVASAYYTTRSAKKEIPINEDLRMALFD</sequence>
<dbReference type="EMBL" id="PDUG01000004">
    <property type="protein sequence ID" value="PIC36313.1"/>
    <property type="molecule type" value="Genomic_DNA"/>
</dbReference>
<evidence type="ECO:0000256" key="1">
    <source>
        <dbReference type="SAM" id="MobiDB-lite"/>
    </source>
</evidence>
<gene>
    <name evidence="2" type="primary">Cnig_chr_IV.g15361</name>
    <name evidence="2" type="ORF">B9Z55_015361</name>
</gene>
<evidence type="ECO:0000313" key="3">
    <source>
        <dbReference type="Proteomes" id="UP000230233"/>
    </source>
</evidence>
<proteinExistence type="predicted"/>
<feature type="region of interest" description="Disordered" evidence="1">
    <location>
        <begin position="1"/>
        <end position="114"/>
    </location>
</feature>
<feature type="compositionally biased region" description="Basic and acidic residues" evidence="1">
    <location>
        <begin position="50"/>
        <end position="114"/>
    </location>
</feature>
<accession>A0A2G5UA39</accession>
<reference evidence="3" key="1">
    <citation type="submission" date="2017-10" db="EMBL/GenBank/DDBJ databases">
        <title>Rapid genome shrinkage in a self-fertile nematode reveals novel sperm competition proteins.</title>
        <authorList>
            <person name="Yin D."/>
            <person name="Schwarz E.M."/>
            <person name="Thomas C.G."/>
            <person name="Felde R.L."/>
            <person name="Korf I.F."/>
            <person name="Cutter A.D."/>
            <person name="Schartner C.M."/>
            <person name="Ralston E.J."/>
            <person name="Meyer B.J."/>
            <person name="Haag E.S."/>
        </authorList>
    </citation>
    <scope>NUCLEOTIDE SEQUENCE [LARGE SCALE GENOMIC DNA]</scope>
    <source>
        <strain evidence="3">JU1422</strain>
    </source>
</reference>
<keyword evidence="3" id="KW-1185">Reference proteome</keyword>
<feature type="compositionally biased region" description="Basic residues" evidence="1">
    <location>
        <begin position="1"/>
        <end position="12"/>
    </location>
</feature>
<dbReference type="AlphaFoldDB" id="A0A2G5UA39"/>
<evidence type="ECO:0000313" key="2">
    <source>
        <dbReference type="EMBL" id="PIC36313.1"/>
    </source>
</evidence>
<dbReference type="Proteomes" id="UP000230233">
    <property type="component" value="Chromosome IV"/>
</dbReference>
<dbReference type="OrthoDB" id="5874271at2759"/>
<organism evidence="2 3">
    <name type="scientific">Caenorhabditis nigoni</name>
    <dbReference type="NCBI Taxonomy" id="1611254"/>
    <lineage>
        <taxon>Eukaryota</taxon>
        <taxon>Metazoa</taxon>
        <taxon>Ecdysozoa</taxon>
        <taxon>Nematoda</taxon>
        <taxon>Chromadorea</taxon>
        <taxon>Rhabditida</taxon>
        <taxon>Rhabditina</taxon>
        <taxon>Rhabditomorpha</taxon>
        <taxon>Rhabditoidea</taxon>
        <taxon>Rhabditidae</taxon>
        <taxon>Peloderinae</taxon>
        <taxon>Caenorhabditis</taxon>
    </lineage>
</organism>
<protein>
    <submittedName>
        <fullName evidence="2">Uncharacterized protein</fullName>
    </submittedName>
</protein>
<name>A0A2G5UA39_9PELO</name>
<comment type="caution">
    <text evidence="2">The sequence shown here is derived from an EMBL/GenBank/DDBJ whole genome shotgun (WGS) entry which is preliminary data.</text>
</comment>